<comment type="similarity">
    <text evidence="7 10">Belongs to the fluoride channel Fluc/FEX (TC 1.A.43) family.</text>
</comment>
<dbReference type="InterPro" id="IPR003691">
    <property type="entry name" value="FluC"/>
</dbReference>
<dbReference type="PANTHER" id="PTHR28259:SF1">
    <property type="entry name" value="FLUORIDE EXPORT PROTEIN 1-RELATED"/>
    <property type="match status" value="1"/>
</dbReference>
<evidence type="ECO:0000313" key="12">
    <source>
        <dbReference type="Proteomes" id="UP000316626"/>
    </source>
</evidence>
<evidence type="ECO:0000256" key="4">
    <source>
        <dbReference type="ARBA" id="ARBA00022989"/>
    </source>
</evidence>
<protein>
    <recommendedName>
        <fullName evidence="10">Fluoride-specific ion channel FluC</fullName>
    </recommendedName>
</protein>
<comment type="subcellular location">
    <subcellularLocation>
        <location evidence="1 10">Cell membrane</location>
        <topology evidence="1 10">Multi-pass membrane protein</topology>
    </subcellularLocation>
</comment>
<comment type="caution">
    <text evidence="11">The sequence shown here is derived from an EMBL/GenBank/DDBJ whole genome shotgun (WGS) entry which is preliminary data.</text>
</comment>
<name>A0A544TLW2_9BACI</name>
<feature type="transmembrane region" description="Helical" evidence="10">
    <location>
        <begin position="65"/>
        <end position="82"/>
    </location>
</feature>
<feature type="binding site" evidence="10">
    <location>
        <position position="75"/>
    </location>
    <ligand>
        <name>Na(+)</name>
        <dbReference type="ChEBI" id="CHEBI:29101"/>
        <note>structural</note>
    </ligand>
</feature>
<evidence type="ECO:0000256" key="7">
    <source>
        <dbReference type="ARBA" id="ARBA00035120"/>
    </source>
</evidence>
<dbReference type="EMBL" id="VDGI01000020">
    <property type="protein sequence ID" value="TQR18451.1"/>
    <property type="molecule type" value="Genomic_DNA"/>
</dbReference>
<feature type="transmembrane region" description="Helical" evidence="10">
    <location>
        <begin position="94"/>
        <end position="115"/>
    </location>
</feature>
<evidence type="ECO:0000313" key="11">
    <source>
        <dbReference type="EMBL" id="TQR18451.1"/>
    </source>
</evidence>
<evidence type="ECO:0000256" key="6">
    <source>
        <dbReference type="ARBA" id="ARBA00023303"/>
    </source>
</evidence>
<dbReference type="RefSeq" id="WP_142643728.1">
    <property type="nucleotide sequence ID" value="NZ_VDGI01000020.1"/>
</dbReference>
<evidence type="ECO:0000256" key="8">
    <source>
        <dbReference type="ARBA" id="ARBA00035585"/>
    </source>
</evidence>
<proteinExistence type="inferred from homology"/>
<sequence>MVYLYVGLAGTLGALTRYLLGIIFFSNSGFPLDILTVNLVGCYILAFLTSRVFHKSNLTTNVKTAISTGFLGSFTTFSAFSVETVELFQQGEVLLSVLYVAISSVGGIIMSNLGWKNEVRK</sequence>
<keyword evidence="12" id="KW-1185">Reference proteome</keyword>
<keyword evidence="3 10" id="KW-0812">Transmembrane</keyword>
<keyword evidence="2 10" id="KW-1003">Cell membrane</keyword>
<dbReference type="PANTHER" id="PTHR28259">
    <property type="entry name" value="FLUORIDE EXPORT PROTEIN 1-RELATED"/>
    <property type="match status" value="1"/>
</dbReference>
<feature type="binding site" evidence="10">
    <location>
        <position position="72"/>
    </location>
    <ligand>
        <name>Na(+)</name>
        <dbReference type="ChEBI" id="CHEBI:29101"/>
        <note>structural</note>
    </ligand>
</feature>
<evidence type="ECO:0000256" key="5">
    <source>
        <dbReference type="ARBA" id="ARBA00023136"/>
    </source>
</evidence>
<keyword evidence="10" id="KW-0915">Sodium</keyword>
<dbReference type="GO" id="GO:0005886">
    <property type="term" value="C:plasma membrane"/>
    <property type="evidence" value="ECO:0007669"/>
    <property type="project" value="UniProtKB-SubCell"/>
</dbReference>
<keyword evidence="6 10" id="KW-0407">Ion channel</keyword>
<organism evidence="11 12">
    <name type="scientific">Psychrobacillus vulpis</name>
    <dbReference type="NCBI Taxonomy" id="2325572"/>
    <lineage>
        <taxon>Bacteria</taxon>
        <taxon>Bacillati</taxon>
        <taxon>Bacillota</taxon>
        <taxon>Bacilli</taxon>
        <taxon>Bacillales</taxon>
        <taxon>Bacillaceae</taxon>
        <taxon>Psychrobacillus</taxon>
    </lineage>
</organism>
<dbReference type="GO" id="GO:0140114">
    <property type="term" value="P:cellular detoxification of fluoride"/>
    <property type="evidence" value="ECO:0007669"/>
    <property type="project" value="UniProtKB-UniRule"/>
</dbReference>
<evidence type="ECO:0000256" key="2">
    <source>
        <dbReference type="ARBA" id="ARBA00022475"/>
    </source>
</evidence>
<dbReference type="Pfam" id="PF02537">
    <property type="entry name" value="CRCB"/>
    <property type="match status" value="1"/>
</dbReference>
<keyword evidence="4 10" id="KW-1133">Transmembrane helix</keyword>
<keyword evidence="5 10" id="KW-0472">Membrane</keyword>
<accession>A0A544TLW2</accession>
<comment type="catalytic activity">
    <reaction evidence="8">
        <text>fluoride(in) = fluoride(out)</text>
        <dbReference type="Rhea" id="RHEA:76159"/>
        <dbReference type="ChEBI" id="CHEBI:17051"/>
    </reaction>
    <physiologicalReaction direction="left-to-right" evidence="8">
        <dbReference type="Rhea" id="RHEA:76160"/>
    </physiologicalReaction>
</comment>
<dbReference type="GO" id="GO:0062054">
    <property type="term" value="F:fluoride channel activity"/>
    <property type="evidence" value="ECO:0007669"/>
    <property type="project" value="UniProtKB-UniRule"/>
</dbReference>
<keyword evidence="10" id="KW-0479">Metal-binding</keyword>
<reference evidence="11 12" key="1">
    <citation type="submission" date="2019-06" db="EMBL/GenBank/DDBJ databases">
        <title>Psychrobacillus vulpis sp. nov., a new species isolated from feces of a red fox that inhabits in The Tablas de Daimiel Natural Park, Albacete, Spain.</title>
        <authorList>
            <person name="Rodriguez M."/>
            <person name="Reina J.C."/>
            <person name="Bejar V."/>
            <person name="Llamas I."/>
        </authorList>
    </citation>
    <scope>NUCLEOTIDE SEQUENCE [LARGE SCALE GENOMIC DNA]</scope>
    <source>
        <strain evidence="11 12">Z8</strain>
    </source>
</reference>
<evidence type="ECO:0000256" key="1">
    <source>
        <dbReference type="ARBA" id="ARBA00004651"/>
    </source>
</evidence>
<dbReference type="HAMAP" id="MF_00454">
    <property type="entry name" value="FluC"/>
    <property type="match status" value="1"/>
</dbReference>
<dbReference type="NCBIfam" id="TIGR00494">
    <property type="entry name" value="crcB"/>
    <property type="match status" value="1"/>
</dbReference>
<dbReference type="AlphaFoldDB" id="A0A544TLW2"/>
<feature type="transmembrane region" description="Helical" evidence="10">
    <location>
        <begin position="5"/>
        <end position="26"/>
    </location>
</feature>
<evidence type="ECO:0000256" key="3">
    <source>
        <dbReference type="ARBA" id="ARBA00022692"/>
    </source>
</evidence>
<dbReference type="OrthoDB" id="9799631at2"/>
<gene>
    <name evidence="10 11" type="primary">crcB</name>
    <name evidence="10" type="synonym">fluC</name>
    <name evidence="11" type="ORF">FG384_16065</name>
</gene>
<dbReference type="Proteomes" id="UP000316626">
    <property type="component" value="Unassembled WGS sequence"/>
</dbReference>
<evidence type="ECO:0000256" key="9">
    <source>
        <dbReference type="ARBA" id="ARBA00049940"/>
    </source>
</evidence>
<keyword evidence="10" id="KW-0813">Transport</keyword>
<evidence type="ECO:0000256" key="10">
    <source>
        <dbReference type="HAMAP-Rule" id="MF_00454"/>
    </source>
</evidence>
<keyword evidence="10" id="KW-0406">Ion transport</keyword>
<dbReference type="GO" id="GO:0046872">
    <property type="term" value="F:metal ion binding"/>
    <property type="evidence" value="ECO:0007669"/>
    <property type="project" value="UniProtKB-KW"/>
</dbReference>
<comment type="activity regulation">
    <text evidence="10">Na(+) is not transported, but it plays an essential structural role and its presence is essential for fluoride channel function.</text>
</comment>
<feature type="transmembrane region" description="Helical" evidence="10">
    <location>
        <begin position="32"/>
        <end position="53"/>
    </location>
</feature>
<comment type="function">
    <text evidence="9 10">Fluoride-specific ion channel. Important for reducing fluoride concentration in the cell, thus reducing its toxicity.</text>
</comment>